<evidence type="ECO:0000313" key="3">
    <source>
        <dbReference type="Proteomes" id="UP000054563"/>
    </source>
</evidence>
<accession>A0A0J8RR11</accession>
<protein>
    <submittedName>
        <fullName evidence="2">Uncharacterized protein</fullName>
    </submittedName>
</protein>
<reference evidence="3" key="1">
    <citation type="journal article" date="2010" name="Genome Res.">
        <title>Population genomic sequencing of Coccidioides fungi reveals recent hybridization and transposon control.</title>
        <authorList>
            <person name="Neafsey D.E."/>
            <person name="Barker B.M."/>
            <person name="Sharpton T.J."/>
            <person name="Stajich J.E."/>
            <person name="Park D.J."/>
            <person name="Whiston E."/>
            <person name="Hung C.-Y."/>
            <person name="McMahan C."/>
            <person name="White J."/>
            <person name="Sykes S."/>
            <person name="Heiman D."/>
            <person name="Young S."/>
            <person name="Zeng Q."/>
            <person name="Abouelleil A."/>
            <person name="Aftuck L."/>
            <person name="Bessette D."/>
            <person name="Brown A."/>
            <person name="FitzGerald M."/>
            <person name="Lui A."/>
            <person name="Macdonald J.P."/>
            <person name="Priest M."/>
            <person name="Orbach M.J."/>
            <person name="Galgiani J.N."/>
            <person name="Kirkland T.N."/>
            <person name="Cole G.T."/>
            <person name="Birren B.W."/>
            <person name="Henn M.R."/>
            <person name="Taylor J.W."/>
            <person name="Rounsley S.D."/>
        </authorList>
    </citation>
    <scope>NUCLEOTIDE SEQUENCE [LARGE SCALE GENOMIC DNA]</scope>
    <source>
        <strain evidence="3">H538.4</strain>
    </source>
</reference>
<organism evidence="2 3">
    <name type="scientific">Coccidioides immitis H538.4</name>
    <dbReference type="NCBI Taxonomy" id="396776"/>
    <lineage>
        <taxon>Eukaryota</taxon>
        <taxon>Fungi</taxon>
        <taxon>Dikarya</taxon>
        <taxon>Ascomycota</taxon>
        <taxon>Pezizomycotina</taxon>
        <taxon>Eurotiomycetes</taxon>
        <taxon>Eurotiomycetidae</taxon>
        <taxon>Onygenales</taxon>
        <taxon>Onygenaceae</taxon>
        <taxon>Coccidioides</taxon>
    </lineage>
</organism>
<dbReference type="STRING" id="396776.A0A0J8RR11"/>
<dbReference type="VEuPathDB" id="FungiDB:CIHG_05963"/>
<sequence>MATSNGPMGTSNVRSSTLRQTRTNPSRQSKTAGRTSILNHVVNPFNNHAHNPSLAGGPGNVGAGSYAGGGARYGAASQHPAGLILGIHHFNDAIDAILKIVPETNIVLDEVDGKGVCVGSTAAEVVAGCGRVNFGAVSDSWVGWSTNGITGEIGCEEAGFSEYSEHPH</sequence>
<name>A0A0J8RR11_COCIT</name>
<evidence type="ECO:0000313" key="2">
    <source>
        <dbReference type="EMBL" id="KMU87570.1"/>
    </source>
</evidence>
<evidence type="ECO:0000256" key="1">
    <source>
        <dbReference type="SAM" id="MobiDB-lite"/>
    </source>
</evidence>
<dbReference type="Proteomes" id="UP000054563">
    <property type="component" value="Unassembled WGS sequence"/>
</dbReference>
<feature type="region of interest" description="Disordered" evidence="1">
    <location>
        <begin position="1"/>
        <end position="34"/>
    </location>
</feature>
<dbReference type="AlphaFoldDB" id="A0A0J8RR11"/>
<dbReference type="EMBL" id="DS016999">
    <property type="protein sequence ID" value="KMU87570.1"/>
    <property type="molecule type" value="Genomic_DNA"/>
</dbReference>
<gene>
    <name evidence="2" type="ORF">CIHG_05963</name>
</gene>
<proteinExistence type="predicted"/>